<comment type="caution">
    <text evidence="6">The sequence shown here is derived from an EMBL/GenBank/DDBJ whole genome shotgun (WGS) entry which is preliminary data.</text>
</comment>
<organism evidence="6 7">
    <name type="scientific">Rotaria sordida</name>
    <dbReference type="NCBI Taxonomy" id="392033"/>
    <lineage>
        <taxon>Eukaryota</taxon>
        <taxon>Metazoa</taxon>
        <taxon>Spiralia</taxon>
        <taxon>Gnathifera</taxon>
        <taxon>Rotifera</taxon>
        <taxon>Eurotatoria</taxon>
        <taxon>Bdelloidea</taxon>
        <taxon>Philodinida</taxon>
        <taxon>Philodinidae</taxon>
        <taxon>Rotaria</taxon>
    </lineage>
</organism>
<dbReference type="SUPFAM" id="SSF57850">
    <property type="entry name" value="RING/U-box"/>
    <property type="match status" value="1"/>
</dbReference>
<sequence length="322" mass="36304">LHLAVGRQHLQIVTLLCSKDANVNLVDKDGDTCLHEALRHHTLSQLKQLQDVGDSGRLMNIFTNSNGYEKRPSVAIACTLVMHGADLSARNKKNQKPFDLCPDPHLCRMLTQKYIEYNREHNNDQQLSQNSSLTECLVCSDNERDTLFQPCSHVVTCHLCASRVKKCLLCKENIQTRIQIEQCKICSQRRASVMYKPCGHLIACEECAGLMEKCFVCRVAIDSIVSFNELCCRNNDNLSIKSETLTPPIPTSSNDVSDAVALARLQQQLQEIREQVHCPICMDRLKNMVFLCGHGVCQSCGDRVQECPICRKPIEKSIILYT</sequence>
<dbReference type="Gene3D" id="1.25.40.20">
    <property type="entry name" value="Ankyrin repeat-containing domain"/>
    <property type="match status" value="1"/>
</dbReference>
<dbReference type="PROSITE" id="PS50089">
    <property type="entry name" value="ZF_RING_2"/>
    <property type="match status" value="3"/>
</dbReference>
<dbReference type="GO" id="GO:0006897">
    <property type="term" value="P:endocytosis"/>
    <property type="evidence" value="ECO:0007669"/>
    <property type="project" value="TreeGrafter"/>
</dbReference>
<evidence type="ECO:0000256" key="2">
    <source>
        <dbReference type="ARBA" id="ARBA00022833"/>
    </source>
</evidence>
<dbReference type="PROSITE" id="PS50088">
    <property type="entry name" value="ANK_REPEAT"/>
    <property type="match status" value="1"/>
</dbReference>
<evidence type="ECO:0000313" key="7">
    <source>
        <dbReference type="Proteomes" id="UP000663874"/>
    </source>
</evidence>
<name>A0A820AXN7_9BILA</name>
<accession>A0A820AXN7</accession>
<evidence type="ECO:0000256" key="4">
    <source>
        <dbReference type="PROSITE-ProRule" id="PRU00175"/>
    </source>
</evidence>
<dbReference type="GO" id="GO:0008270">
    <property type="term" value="F:zinc ion binding"/>
    <property type="evidence" value="ECO:0007669"/>
    <property type="project" value="UniProtKB-KW"/>
</dbReference>
<dbReference type="Pfam" id="PF13637">
    <property type="entry name" value="Ank_4"/>
    <property type="match status" value="1"/>
</dbReference>
<keyword evidence="1 4" id="KW-0479">Metal-binding</keyword>
<reference evidence="6" key="1">
    <citation type="submission" date="2021-02" db="EMBL/GenBank/DDBJ databases">
        <authorList>
            <person name="Nowell W R."/>
        </authorList>
    </citation>
    <scope>NUCLEOTIDE SEQUENCE</scope>
</reference>
<feature type="domain" description="RING-type" evidence="5">
    <location>
        <begin position="278"/>
        <end position="311"/>
    </location>
</feature>
<dbReference type="InterPro" id="IPR001841">
    <property type="entry name" value="Znf_RING"/>
</dbReference>
<dbReference type="InterPro" id="IPR002110">
    <property type="entry name" value="Ankyrin_rpt"/>
</dbReference>
<dbReference type="InterPro" id="IPR036770">
    <property type="entry name" value="Ankyrin_rpt-contain_sf"/>
</dbReference>
<dbReference type="GO" id="GO:0007219">
    <property type="term" value="P:Notch signaling pathway"/>
    <property type="evidence" value="ECO:0007669"/>
    <property type="project" value="TreeGrafter"/>
</dbReference>
<dbReference type="CDD" id="cd16727">
    <property type="entry name" value="RING-HC_MIB1_rpt3"/>
    <property type="match status" value="1"/>
</dbReference>
<dbReference type="SMART" id="SM00184">
    <property type="entry name" value="RING"/>
    <property type="match status" value="3"/>
</dbReference>
<evidence type="ECO:0000259" key="5">
    <source>
        <dbReference type="PROSITE" id="PS50089"/>
    </source>
</evidence>
<dbReference type="Pfam" id="PF13920">
    <property type="entry name" value="zf-C3HC4_3"/>
    <property type="match status" value="3"/>
</dbReference>
<proteinExistence type="predicted"/>
<evidence type="ECO:0000313" key="6">
    <source>
        <dbReference type="EMBL" id="CAF4192220.1"/>
    </source>
</evidence>
<dbReference type="GO" id="GO:0016567">
    <property type="term" value="P:protein ubiquitination"/>
    <property type="evidence" value="ECO:0007669"/>
    <property type="project" value="TreeGrafter"/>
</dbReference>
<dbReference type="Gene3D" id="3.30.40.10">
    <property type="entry name" value="Zinc/RING finger domain, C3HC4 (zinc finger)"/>
    <property type="match status" value="3"/>
</dbReference>
<gene>
    <name evidence="6" type="ORF">FNK824_LOCUS35813</name>
</gene>
<feature type="domain" description="RING-type" evidence="5">
    <location>
        <begin position="136"/>
        <end position="171"/>
    </location>
</feature>
<protein>
    <recommendedName>
        <fullName evidence="5">RING-type domain-containing protein</fullName>
    </recommendedName>
</protein>
<dbReference type="SUPFAM" id="SSF48403">
    <property type="entry name" value="Ankyrin repeat"/>
    <property type="match status" value="1"/>
</dbReference>
<dbReference type="PANTHER" id="PTHR24202">
    <property type="entry name" value="E3 UBIQUITIN-PROTEIN LIGASE MIB2"/>
    <property type="match status" value="1"/>
</dbReference>
<dbReference type="PANTHER" id="PTHR24202:SF53">
    <property type="entry name" value="E3 UBIQUITIN-PROTEIN LIGASE MIB1"/>
    <property type="match status" value="1"/>
</dbReference>
<feature type="non-terminal residue" evidence="6">
    <location>
        <position position="1"/>
    </location>
</feature>
<dbReference type="PROSITE" id="PS50297">
    <property type="entry name" value="ANK_REP_REGION"/>
    <property type="match status" value="1"/>
</dbReference>
<dbReference type="EMBL" id="CAJOBE010015671">
    <property type="protein sequence ID" value="CAF4192220.1"/>
    <property type="molecule type" value="Genomic_DNA"/>
</dbReference>
<dbReference type="Proteomes" id="UP000663874">
    <property type="component" value="Unassembled WGS sequence"/>
</dbReference>
<keyword evidence="2" id="KW-0862">Zinc</keyword>
<feature type="domain" description="RING-type" evidence="5">
    <location>
        <begin position="183"/>
        <end position="218"/>
    </location>
</feature>
<dbReference type="GO" id="GO:0005737">
    <property type="term" value="C:cytoplasm"/>
    <property type="evidence" value="ECO:0007669"/>
    <property type="project" value="TreeGrafter"/>
</dbReference>
<evidence type="ECO:0000256" key="1">
    <source>
        <dbReference type="ARBA" id="ARBA00022771"/>
    </source>
</evidence>
<evidence type="ECO:0000256" key="3">
    <source>
        <dbReference type="PROSITE-ProRule" id="PRU00023"/>
    </source>
</evidence>
<keyword evidence="3" id="KW-0040">ANK repeat</keyword>
<dbReference type="AlphaFoldDB" id="A0A820AXN7"/>
<feature type="repeat" description="ANK" evidence="3">
    <location>
        <begin position="1"/>
        <end position="28"/>
    </location>
</feature>
<dbReference type="InterPro" id="IPR013083">
    <property type="entry name" value="Znf_RING/FYVE/PHD"/>
</dbReference>
<keyword evidence="1 4" id="KW-0863">Zinc-finger</keyword>